<accession>A0A1Y6BJI2</accession>
<dbReference type="RefSeq" id="WP_132317573.1">
    <property type="nucleotide sequence ID" value="NZ_FWZT01000005.1"/>
</dbReference>
<dbReference type="PANTHER" id="PTHR24220">
    <property type="entry name" value="IMPORT ATP-BINDING PROTEIN"/>
    <property type="match status" value="1"/>
</dbReference>
<dbReference type="STRING" id="1513793.SAMN06296036_10556"/>
<reference evidence="6" key="1">
    <citation type="submission" date="2017-04" db="EMBL/GenBank/DDBJ databases">
        <authorList>
            <person name="Varghese N."/>
            <person name="Submissions S."/>
        </authorList>
    </citation>
    <scope>NUCLEOTIDE SEQUENCE [LARGE SCALE GENOMIC DNA]</scope>
    <source>
        <strain evidence="6">RKEM611</strain>
    </source>
</reference>
<dbReference type="CDD" id="cd03255">
    <property type="entry name" value="ABC_MJ0796_LolCDE_FtsE"/>
    <property type="match status" value="1"/>
</dbReference>
<evidence type="ECO:0000256" key="2">
    <source>
        <dbReference type="ARBA" id="ARBA00022741"/>
    </source>
</evidence>
<evidence type="ECO:0000256" key="3">
    <source>
        <dbReference type="ARBA" id="ARBA00022840"/>
    </source>
</evidence>
<dbReference type="GO" id="GO:0022857">
    <property type="term" value="F:transmembrane transporter activity"/>
    <property type="evidence" value="ECO:0007669"/>
    <property type="project" value="TreeGrafter"/>
</dbReference>
<dbReference type="OrthoDB" id="5292358at2"/>
<dbReference type="EMBL" id="FWZT01000005">
    <property type="protein sequence ID" value="SMF11150.1"/>
    <property type="molecule type" value="Genomic_DNA"/>
</dbReference>
<dbReference type="InterPro" id="IPR015854">
    <property type="entry name" value="ABC_transpr_LolD-like"/>
</dbReference>
<dbReference type="Pfam" id="PF00005">
    <property type="entry name" value="ABC_tran"/>
    <property type="match status" value="1"/>
</dbReference>
<keyword evidence="1" id="KW-0813">Transport</keyword>
<protein>
    <submittedName>
        <fullName evidence="5">Putative ABC transport system ATP-binding protein</fullName>
    </submittedName>
</protein>
<dbReference type="SUPFAM" id="SSF52540">
    <property type="entry name" value="P-loop containing nucleoside triphosphate hydrolases"/>
    <property type="match status" value="1"/>
</dbReference>
<dbReference type="InterPro" id="IPR003439">
    <property type="entry name" value="ABC_transporter-like_ATP-bd"/>
</dbReference>
<dbReference type="Proteomes" id="UP000192907">
    <property type="component" value="Unassembled WGS sequence"/>
</dbReference>
<dbReference type="Gene3D" id="3.40.50.300">
    <property type="entry name" value="P-loop containing nucleotide triphosphate hydrolases"/>
    <property type="match status" value="1"/>
</dbReference>
<dbReference type="SMART" id="SM00382">
    <property type="entry name" value="AAA"/>
    <property type="match status" value="1"/>
</dbReference>
<dbReference type="PANTHER" id="PTHR24220:SF611">
    <property type="entry name" value="ATP-BINDING COMPONENT OF ABC TRANSPORTER-RELATED"/>
    <property type="match status" value="1"/>
</dbReference>
<evidence type="ECO:0000313" key="5">
    <source>
        <dbReference type="EMBL" id="SMF11150.1"/>
    </source>
</evidence>
<evidence type="ECO:0000256" key="1">
    <source>
        <dbReference type="ARBA" id="ARBA00022448"/>
    </source>
</evidence>
<dbReference type="InterPro" id="IPR027417">
    <property type="entry name" value="P-loop_NTPase"/>
</dbReference>
<keyword evidence="3 5" id="KW-0067">ATP-binding</keyword>
<evidence type="ECO:0000259" key="4">
    <source>
        <dbReference type="PROSITE" id="PS50893"/>
    </source>
</evidence>
<evidence type="ECO:0000313" key="6">
    <source>
        <dbReference type="Proteomes" id="UP000192907"/>
    </source>
</evidence>
<dbReference type="GO" id="GO:0005524">
    <property type="term" value="F:ATP binding"/>
    <property type="evidence" value="ECO:0007669"/>
    <property type="project" value="UniProtKB-KW"/>
</dbReference>
<sequence length="228" mass="25406">MDSVIAIKDLEFSYTAAADPILRIAAFQVKHQEHVFLHGPSGSGKTTLLGLITGILTSRRGQLAVLGTQLSDLSLRQRDKFRGSHLGYIFQMFNLIPYLNVEENILLPLKMNRSKREACPEPERELSELLSELRIEALRKQPVHSLSIGQQQRVAAARSLMGQPKLIVADEPTSALDYDSREAFLQLLFRSADRHNSTILFVSHDHSLASLFPRHVALKDINSAGGSQ</sequence>
<name>A0A1Y6BJI2_9BACT</name>
<dbReference type="InterPro" id="IPR003593">
    <property type="entry name" value="AAA+_ATPase"/>
</dbReference>
<dbReference type="GO" id="GO:0016887">
    <property type="term" value="F:ATP hydrolysis activity"/>
    <property type="evidence" value="ECO:0007669"/>
    <property type="project" value="InterPro"/>
</dbReference>
<organism evidence="5 6">
    <name type="scientific">Pseudobacteriovorax antillogorgiicola</name>
    <dbReference type="NCBI Taxonomy" id="1513793"/>
    <lineage>
        <taxon>Bacteria</taxon>
        <taxon>Pseudomonadati</taxon>
        <taxon>Bdellovibrionota</taxon>
        <taxon>Oligoflexia</taxon>
        <taxon>Oligoflexales</taxon>
        <taxon>Pseudobacteriovoracaceae</taxon>
        <taxon>Pseudobacteriovorax</taxon>
    </lineage>
</organism>
<dbReference type="PROSITE" id="PS50893">
    <property type="entry name" value="ABC_TRANSPORTER_2"/>
    <property type="match status" value="1"/>
</dbReference>
<dbReference type="GO" id="GO:0005886">
    <property type="term" value="C:plasma membrane"/>
    <property type="evidence" value="ECO:0007669"/>
    <property type="project" value="TreeGrafter"/>
</dbReference>
<dbReference type="InterPro" id="IPR017911">
    <property type="entry name" value="MacB-like_ATP-bd"/>
</dbReference>
<gene>
    <name evidence="5" type="ORF">SAMN06296036_10556</name>
</gene>
<proteinExistence type="predicted"/>
<feature type="domain" description="ABC transporter" evidence="4">
    <location>
        <begin position="5"/>
        <end position="228"/>
    </location>
</feature>
<keyword evidence="2" id="KW-0547">Nucleotide-binding</keyword>
<dbReference type="AlphaFoldDB" id="A0A1Y6BJI2"/>
<keyword evidence="6" id="KW-1185">Reference proteome</keyword>